<accession>K6ZFR2</accession>
<dbReference type="RefSeq" id="WP_006009539.1">
    <property type="nucleotide sequence ID" value="NZ_BAEQ01000016.1"/>
</dbReference>
<dbReference type="STRING" id="1121922.GCA_000428905_01401"/>
<dbReference type="SUPFAM" id="SSF52540">
    <property type="entry name" value="P-loop containing nucleoside triphosphate hydrolases"/>
    <property type="match status" value="1"/>
</dbReference>
<dbReference type="InterPro" id="IPR050764">
    <property type="entry name" value="CbbQ/NirQ/NorQ/GpvN"/>
</dbReference>
<dbReference type="GO" id="GO:0005524">
    <property type="term" value="F:ATP binding"/>
    <property type="evidence" value="ECO:0007669"/>
    <property type="project" value="InterPro"/>
</dbReference>
<proteinExistence type="predicted"/>
<dbReference type="GO" id="GO:0016887">
    <property type="term" value="F:ATP hydrolysis activity"/>
    <property type="evidence" value="ECO:0007669"/>
    <property type="project" value="InterPro"/>
</dbReference>
<comment type="caution">
    <text evidence="2">The sequence shown here is derived from an EMBL/GenBank/DDBJ whole genome shotgun (WGS) entry which is preliminary data.</text>
</comment>
<reference evidence="3" key="1">
    <citation type="journal article" date="2014" name="Environ. Microbiol.">
        <title>Comparative genomics of the marine bacterial genus Glaciecola reveals the high degree of genomic diversity and genomic characteristic for cold adaptation.</title>
        <authorList>
            <person name="Qin Q.L."/>
            <person name="Xie B.B."/>
            <person name="Yu Y."/>
            <person name="Shu Y.L."/>
            <person name="Rong J.C."/>
            <person name="Zhang Y.J."/>
            <person name="Zhao D.L."/>
            <person name="Chen X.L."/>
            <person name="Zhang X.Y."/>
            <person name="Chen B."/>
            <person name="Zhou B.C."/>
            <person name="Zhang Y.Z."/>
        </authorList>
    </citation>
    <scope>NUCLEOTIDE SEQUENCE [LARGE SCALE GENOMIC DNA]</scope>
    <source>
        <strain evidence="3">ACAM 615</strain>
    </source>
</reference>
<organism evidence="2 3">
    <name type="scientific">Brumicola pallidula DSM 14239 = ACAM 615</name>
    <dbReference type="NCBI Taxonomy" id="1121922"/>
    <lineage>
        <taxon>Bacteria</taxon>
        <taxon>Pseudomonadati</taxon>
        <taxon>Pseudomonadota</taxon>
        <taxon>Gammaproteobacteria</taxon>
        <taxon>Alteromonadales</taxon>
        <taxon>Alteromonadaceae</taxon>
        <taxon>Brumicola</taxon>
    </lineage>
</organism>
<evidence type="ECO:0000313" key="3">
    <source>
        <dbReference type="Proteomes" id="UP000006251"/>
    </source>
</evidence>
<keyword evidence="3" id="KW-1185">Reference proteome</keyword>
<name>K6ZFR2_9ALTE</name>
<dbReference type="InterPro" id="IPR003593">
    <property type="entry name" value="AAA+_ATPase"/>
</dbReference>
<dbReference type="EMBL" id="BAEQ01000016">
    <property type="protein sequence ID" value="GAC27758.1"/>
    <property type="molecule type" value="Genomic_DNA"/>
</dbReference>
<protein>
    <recommendedName>
        <fullName evidence="1">AAA+ ATPase domain-containing protein</fullName>
    </recommendedName>
</protein>
<gene>
    <name evidence="2" type="ORF">GPAL_0878</name>
</gene>
<dbReference type="PANTHER" id="PTHR42759">
    <property type="entry name" value="MOXR FAMILY PROTEIN"/>
    <property type="match status" value="1"/>
</dbReference>
<dbReference type="Proteomes" id="UP000006251">
    <property type="component" value="Unassembled WGS sequence"/>
</dbReference>
<dbReference type="Gene3D" id="3.40.50.300">
    <property type="entry name" value="P-loop containing nucleotide triphosphate hydrolases"/>
    <property type="match status" value="1"/>
</dbReference>
<dbReference type="InterPro" id="IPR027417">
    <property type="entry name" value="P-loop_NTPase"/>
</dbReference>
<dbReference type="InterPro" id="IPR011704">
    <property type="entry name" value="ATPase_dyneun-rel_AAA"/>
</dbReference>
<dbReference type="SMART" id="SM00382">
    <property type="entry name" value="AAA"/>
    <property type="match status" value="1"/>
</dbReference>
<dbReference type="PANTHER" id="PTHR42759:SF1">
    <property type="entry name" value="MAGNESIUM-CHELATASE SUBUNIT CHLD"/>
    <property type="match status" value="1"/>
</dbReference>
<dbReference type="Pfam" id="PF07728">
    <property type="entry name" value="AAA_5"/>
    <property type="match status" value="1"/>
</dbReference>
<dbReference type="AlphaFoldDB" id="K6ZFR2"/>
<sequence>MTKVNRIAEFQGKLSELGYIAERNLSASLLLFSDMKRPLLLEGDAGVGKTEIARVISQLYDCPLIRLQCYEGLDVNSAVYEWNYQHQLLSIKMLEERQQNNPNGSMESELFSEKYLLQRPLLAAIMQEKSPVLLIDEIDRADEEFEAYLLELLSEFQVSIPEIGTIKAKSIPFVVLTSNGTRELSDALRRRCFYHYVDYPSFDKELQIVNKRVPEIGPQLARQVVAFIQDLRKIDLQKVPGVAETLDWAAALLNLGITSLDEDMEVIQDSLVCLLKTREDSMRLEPFEIERLIARAV</sequence>
<dbReference type="CDD" id="cd00009">
    <property type="entry name" value="AAA"/>
    <property type="match status" value="1"/>
</dbReference>
<feature type="domain" description="AAA+ ATPase" evidence="1">
    <location>
        <begin position="35"/>
        <end position="198"/>
    </location>
</feature>
<evidence type="ECO:0000313" key="2">
    <source>
        <dbReference type="EMBL" id="GAC27758.1"/>
    </source>
</evidence>
<evidence type="ECO:0000259" key="1">
    <source>
        <dbReference type="SMART" id="SM00382"/>
    </source>
</evidence>